<evidence type="ECO:0000313" key="3">
    <source>
        <dbReference type="EMBL" id="SIR35781.1"/>
    </source>
</evidence>
<dbReference type="InterPro" id="IPR013783">
    <property type="entry name" value="Ig-like_fold"/>
</dbReference>
<sequence>MGLTRRNALIVGIGALTTAGTASYGAAQTESTDEPFELLAEENIDHEHACLHAEYDERTSLEAGESVDDAPTVDDTHVIWEVTDGSDQGYVVFDADGHHYDGPFVFYTTNGTVSPVTGTEVEDGTVDDDSCGPLDAYVVIEPDGGRIELELSTAESSESDTEPAPEDDESEADDEDESAEDDENASDDEPDEPDEDDEDEAEADDGDDDEDADDEPDEEDDESVDDDEDADDEPDAEDDDDDTESVNDETEGDEQDEDESVDDDPTLELSVSAPESITTEDSARFTLTVRNEGDVDADLTVELEVDGDVHSVSIGLNAGECDSSTLCVSGSSVGRGDHDWTVTAADETATGALSVTAATE</sequence>
<reference evidence="2 5" key="1">
    <citation type="submission" date="2017-01" db="EMBL/GenBank/DDBJ databases">
        <title>Complete genome sequence of Haloterrigena daqingensis type strain (JX313T).</title>
        <authorList>
            <person name="Shuang W."/>
        </authorList>
    </citation>
    <scope>NUCLEOTIDE SEQUENCE [LARGE SCALE GENOMIC DNA]</scope>
    <source>
        <strain evidence="2 5">JX313</strain>
    </source>
</reference>
<organism evidence="3 4">
    <name type="scientific">Natronorubrum daqingense</name>
    <dbReference type="NCBI Taxonomy" id="588898"/>
    <lineage>
        <taxon>Archaea</taxon>
        <taxon>Methanobacteriati</taxon>
        <taxon>Methanobacteriota</taxon>
        <taxon>Stenosarchaea group</taxon>
        <taxon>Halobacteria</taxon>
        <taxon>Halobacteriales</taxon>
        <taxon>Natrialbaceae</taxon>
        <taxon>Natronorubrum</taxon>
    </lineage>
</organism>
<dbReference type="RefSeq" id="WP_076579760.1">
    <property type="nucleotide sequence ID" value="NZ_CP019327.1"/>
</dbReference>
<dbReference type="KEGG" id="hda:BB347_16375"/>
<dbReference type="Gene3D" id="2.60.40.10">
    <property type="entry name" value="Immunoglobulins"/>
    <property type="match status" value="1"/>
</dbReference>
<dbReference type="Proteomes" id="UP000187321">
    <property type="component" value="Chromosome"/>
</dbReference>
<feature type="compositionally biased region" description="Acidic residues" evidence="1">
    <location>
        <begin position="157"/>
        <end position="266"/>
    </location>
</feature>
<dbReference type="AlphaFoldDB" id="A0A1N7A9W9"/>
<evidence type="ECO:0000313" key="5">
    <source>
        <dbReference type="Proteomes" id="UP000187321"/>
    </source>
</evidence>
<evidence type="ECO:0000313" key="4">
    <source>
        <dbReference type="Proteomes" id="UP000185687"/>
    </source>
</evidence>
<protein>
    <submittedName>
        <fullName evidence="3">Uncharacterized protein</fullName>
    </submittedName>
</protein>
<evidence type="ECO:0000256" key="1">
    <source>
        <dbReference type="SAM" id="MobiDB-lite"/>
    </source>
</evidence>
<dbReference type="GeneID" id="30957552"/>
<reference evidence="3 4" key="2">
    <citation type="submission" date="2017-01" db="EMBL/GenBank/DDBJ databases">
        <authorList>
            <person name="Mah S.A."/>
            <person name="Swanson W.J."/>
            <person name="Moy G.W."/>
            <person name="Vacquier V.D."/>
        </authorList>
    </citation>
    <scope>NUCLEOTIDE SEQUENCE [LARGE SCALE GENOMIC DNA]</scope>
    <source>
        <strain evidence="3 4">CGMCC 1.8909</strain>
    </source>
</reference>
<evidence type="ECO:0000313" key="2">
    <source>
        <dbReference type="EMBL" id="APX98063.1"/>
    </source>
</evidence>
<name>A0A1N7A9W9_9EURY</name>
<accession>A0A1N7A9W9</accession>
<dbReference type="OrthoDB" id="206045at2157"/>
<keyword evidence="4" id="KW-1185">Reference proteome</keyword>
<dbReference type="EMBL" id="FTNP01000001">
    <property type="protein sequence ID" value="SIR35781.1"/>
    <property type="molecule type" value="Genomic_DNA"/>
</dbReference>
<dbReference type="EMBL" id="CP019327">
    <property type="protein sequence ID" value="APX98063.1"/>
    <property type="molecule type" value="Genomic_DNA"/>
</dbReference>
<dbReference type="STRING" id="588898.BB347_16375"/>
<dbReference type="Proteomes" id="UP000185687">
    <property type="component" value="Unassembled WGS sequence"/>
</dbReference>
<proteinExistence type="predicted"/>
<gene>
    <name evidence="2" type="ORF">BB347_16375</name>
    <name evidence="3" type="ORF">SAMN05421809_1085</name>
</gene>
<feature type="region of interest" description="Disordered" evidence="1">
    <location>
        <begin position="152"/>
        <end position="279"/>
    </location>
</feature>